<proteinExistence type="predicted"/>
<keyword evidence="3" id="KW-0560">Oxidoreductase</keyword>
<dbReference type="EMBL" id="LAZR01047275">
    <property type="protein sequence ID" value="KKK94600.1"/>
    <property type="molecule type" value="Genomic_DNA"/>
</dbReference>
<dbReference type="InterPro" id="IPR039650">
    <property type="entry name" value="HdrA-like"/>
</dbReference>
<gene>
    <name evidence="6" type="ORF">LCGC14_2681220</name>
</gene>
<evidence type="ECO:0000256" key="5">
    <source>
        <dbReference type="ARBA" id="ARBA00023014"/>
    </source>
</evidence>
<dbReference type="GO" id="GO:0046872">
    <property type="term" value="F:metal ion binding"/>
    <property type="evidence" value="ECO:0007669"/>
    <property type="project" value="UniProtKB-KW"/>
</dbReference>
<evidence type="ECO:0008006" key="7">
    <source>
        <dbReference type="Google" id="ProtNLM"/>
    </source>
</evidence>
<dbReference type="SUPFAM" id="SSF51905">
    <property type="entry name" value="FAD/NAD(P)-binding domain"/>
    <property type="match status" value="1"/>
</dbReference>
<sequence>LALISVAPALGETILVEAEQFEELGGWVIDQQYMDQMGSPVVLAHGLGEPVQDAVTTVRFPTAGTYRVWVRTRDWAAPWNAPGAPGKFQLLVDGKPLGTTFGTEGDPWHWQDGGTVKVKTQATIALHDLTGFDGRCDAVLFSNDLDFTPPSEADALAAFRRRVLRLPDEPEDAGRYDLVVVGGGMAGTCAAISAARLGLDVALIQNRLKLGGNNSSDVRVHLGGNIRQAPYPALGGVVYELDPNGRGNAQTAETYDDAKKLRAVQAEENLHLFLNTHANEVETQNGRIVAVVAHNVRTGRRLRFTGHVFADCTGDGTIGFRAGADYRYGREGRDETGESLAPEKADRITLGSSVMWYSIETDERSTFPECPWAVQFNRENHQRAISGGWTWETGFGFDQIEQIERIRDHGLRAIFGIWAYQKNSRGGDNRYATRKLAWVAH</sequence>
<evidence type="ECO:0000256" key="4">
    <source>
        <dbReference type="ARBA" id="ARBA00023004"/>
    </source>
</evidence>
<evidence type="ECO:0000313" key="6">
    <source>
        <dbReference type="EMBL" id="KKK94600.1"/>
    </source>
</evidence>
<evidence type="ECO:0000256" key="1">
    <source>
        <dbReference type="ARBA" id="ARBA00022485"/>
    </source>
</evidence>
<evidence type="ECO:0000256" key="2">
    <source>
        <dbReference type="ARBA" id="ARBA00022723"/>
    </source>
</evidence>
<dbReference type="GO" id="GO:0051539">
    <property type="term" value="F:4 iron, 4 sulfur cluster binding"/>
    <property type="evidence" value="ECO:0007669"/>
    <property type="project" value="UniProtKB-KW"/>
</dbReference>
<keyword evidence="4" id="KW-0408">Iron</keyword>
<dbReference type="PANTHER" id="PTHR43498">
    <property type="entry name" value="FERREDOXIN:COB-COM HETERODISULFIDE REDUCTASE SUBUNIT A"/>
    <property type="match status" value="1"/>
</dbReference>
<dbReference type="Gene3D" id="3.50.50.60">
    <property type="entry name" value="FAD/NAD(P)-binding domain"/>
    <property type="match status" value="1"/>
</dbReference>
<keyword evidence="2" id="KW-0479">Metal-binding</keyword>
<keyword evidence="5" id="KW-0411">Iron-sulfur</keyword>
<dbReference type="GO" id="GO:0016491">
    <property type="term" value="F:oxidoreductase activity"/>
    <property type="evidence" value="ECO:0007669"/>
    <property type="project" value="UniProtKB-KW"/>
</dbReference>
<dbReference type="InterPro" id="IPR036188">
    <property type="entry name" value="FAD/NAD-bd_sf"/>
</dbReference>
<dbReference type="AlphaFoldDB" id="A0A0F9A8U2"/>
<dbReference type="Pfam" id="PF12831">
    <property type="entry name" value="FAD_oxidored"/>
    <property type="match status" value="1"/>
</dbReference>
<dbReference type="PANTHER" id="PTHR43498:SF1">
    <property type="entry name" value="COB--COM HETERODISULFIDE REDUCTASE IRON-SULFUR SUBUNIT A"/>
    <property type="match status" value="1"/>
</dbReference>
<protein>
    <recommendedName>
        <fullName evidence="7">Pyridine nucleotide-disulfide oxidoreductase</fullName>
    </recommendedName>
</protein>
<name>A0A0F9A8U2_9ZZZZ</name>
<accession>A0A0F9A8U2</accession>
<reference evidence="6" key="1">
    <citation type="journal article" date="2015" name="Nature">
        <title>Complex archaea that bridge the gap between prokaryotes and eukaryotes.</title>
        <authorList>
            <person name="Spang A."/>
            <person name="Saw J.H."/>
            <person name="Jorgensen S.L."/>
            <person name="Zaremba-Niedzwiedzka K."/>
            <person name="Martijn J."/>
            <person name="Lind A.E."/>
            <person name="van Eijk R."/>
            <person name="Schleper C."/>
            <person name="Guy L."/>
            <person name="Ettema T.J."/>
        </authorList>
    </citation>
    <scope>NUCLEOTIDE SEQUENCE</scope>
</reference>
<comment type="caution">
    <text evidence="6">The sequence shown here is derived from an EMBL/GenBank/DDBJ whole genome shotgun (WGS) entry which is preliminary data.</text>
</comment>
<keyword evidence="1" id="KW-0004">4Fe-4S</keyword>
<evidence type="ECO:0000256" key="3">
    <source>
        <dbReference type="ARBA" id="ARBA00023002"/>
    </source>
</evidence>
<organism evidence="6">
    <name type="scientific">marine sediment metagenome</name>
    <dbReference type="NCBI Taxonomy" id="412755"/>
    <lineage>
        <taxon>unclassified sequences</taxon>
        <taxon>metagenomes</taxon>
        <taxon>ecological metagenomes</taxon>
    </lineage>
</organism>
<feature type="non-terminal residue" evidence="6">
    <location>
        <position position="1"/>
    </location>
</feature>
<dbReference type="Gene3D" id="2.60.120.260">
    <property type="entry name" value="Galactose-binding domain-like"/>
    <property type="match status" value="1"/>
</dbReference>
<dbReference type="CDD" id="cd02795">
    <property type="entry name" value="CBM6-CBM35-CBM36_like"/>
    <property type="match status" value="1"/>
</dbReference>
<feature type="non-terminal residue" evidence="6">
    <location>
        <position position="441"/>
    </location>
</feature>